<feature type="compositionally biased region" description="Polar residues" evidence="2">
    <location>
        <begin position="25"/>
        <end position="47"/>
    </location>
</feature>
<feature type="region of interest" description="Disordered" evidence="2">
    <location>
        <begin position="1"/>
        <end position="52"/>
    </location>
</feature>
<evidence type="ECO:0000256" key="2">
    <source>
        <dbReference type="SAM" id="MobiDB-lite"/>
    </source>
</evidence>
<feature type="region of interest" description="Disordered" evidence="2">
    <location>
        <begin position="167"/>
        <end position="217"/>
    </location>
</feature>
<keyword evidence="1" id="KW-0175">Coiled coil</keyword>
<feature type="compositionally biased region" description="Basic and acidic residues" evidence="2">
    <location>
        <begin position="205"/>
        <end position="217"/>
    </location>
</feature>
<accession>A0A4Y9ZGH4</accession>
<reference evidence="3 4" key="1">
    <citation type="submission" date="2019-02" db="EMBL/GenBank/DDBJ databases">
        <title>Genome sequencing of the rare red list fungi Dentipellis fragilis.</title>
        <authorList>
            <person name="Buettner E."/>
            <person name="Kellner H."/>
        </authorList>
    </citation>
    <scope>NUCLEOTIDE SEQUENCE [LARGE SCALE GENOMIC DNA]</scope>
    <source>
        <strain evidence="3 4">DSM 105465</strain>
    </source>
</reference>
<feature type="compositionally biased region" description="Polar residues" evidence="2">
    <location>
        <begin position="1"/>
        <end position="18"/>
    </location>
</feature>
<comment type="caution">
    <text evidence="3">The sequence shown here is derived from an EMBL/GenBank/DDBJ whole genome shotgun (WGS) entry which is preliminary data.</text>
</comment>
<protein>
    <recommendedName>
        <fullName evidence="5">BHLH domain-containing protein</fullName>
    </recommendedName>
</protein>
<name>A0A4Y9ZGH4_9AGAM</name>
<dbReference type="OrthoDB" id="10437793at2759"/>
<evidence type="ECO:0008006" key="5">
    <source>
        <dbReference type="Google" id="ProtNLM"/>
    </source>
</evidence>
<evidence type="ECO:0000313" key="4">
    <source>
        <dbReference type="Proteomes" id="UP000298327"/>
    </source>
</evidence>
<evidence type="ECO:0000256" key="1">
    <source>
        <dbReference type="SAM" id="Coils"/>
    </source>
</evidence>
<dbReference type="AlphaFoldDB" id="A0A4Y9ZGH4"/>
<gene>
    <name evidence="3" type="ORF">EVG20_g77</name>
</gene>
<feature type="coiled-coil region" evidence="1">
    <location>
        <begin position="302"/>
        <end position="329"/>
    </location>
</feature>
<evidence type="ECO:0000313" key="3">
    <source>
        <dbReference type="EMBL" id="TFY72921.1"/>
    </source>
</evidence>
<proteinExistence type="predicted"/>
<sequence>MSHTSRSASLRPSTSINPSHIALDNKSQISSQQQSHAGIHQDYQSPLETMGDKNLDSQQWAKQIDDFLATYSFDPPHLPVQGAAAQTFNDYDLALPSSNSYAADHFQQTPSHAGLVSSAGVPDGTSSFGVGQHAAEVLAAANTTASGNERSYQTSSTDPSELTLAAQGMRNDDQRASTSTAPSPNKRKRKASIIDSEDDQTPQEKAQRERAAHKQRKNRENICEILVKLNELLPPDLRSKVKKPNHRVIDTAIPYFRIMKNELDALKSKVVGLEAEVCQRQESEGRFRSEKMADEAKQEVKLSEMLTKLQDAESREREATEKANYYKQQLMAVLQKTRTNVQS</sequence>
<dbReference type="EMBL" id="SEOQ01000002">
    <property type="protein sequence ID" value="TFY72921.1"/>
    <property type="molecule type" value="Genomic_DNA"/>
</dbReference>
<dbReference type="Proteomes" id="UP000298327">
    <property type="component" value="Unassembled WGS sequence"/>
</dbReference>
<organism evidence="3 4">
    <name type="scientific">Dentipellis fragilis</name>
    <dbReference type="NCBI Taxonomy" id="205917"/>
    <lineage>
        <taxon>Eukaryota</taxon>
        <taxon>Fungi</taxon>
        <taxon>Dikarya</taxon>
        <taxon>Basidiomycota</taxon>
        <taxon>Agaricomycotina</taxon>
        <taxon>Agaricomycetes</taxon>
        <taxon>Russulales</taxon>
        <taxon>Hericiaceae</taxon>
        <taxon>Dentipellis</taxon>
    </lineage>
</organism>
<keyword evidence="4" id="KW-1185">Reference proteome</keyword>